<sequence length="71" mass="7745">MLFECSQLLPSLIRIAANFDVAIDALSNARERPLGEHSEANALIDEVEIGSGGGLLMLFGCLLIVFRRHYG</sequence>
<keyword evidence="1" id="KW-0812">Transmembrane</keyword>
<gene>
    <name evidence="2" type="ORF">ABVN21_02070</name>
</gene>
<keyword evidence="1" id="KW-0472">Membrane</keyword>
<feature type="transmembrane region" description="Helical" evidence="1">
    <location>
        <begin position="49"/>
        <end position="66"/>
    </location>
</feature>
<keyword evidence="1" id="KW-1133">Transmembrane helix</keyword>
<organism evidence="2">
    <name type="scientific">Pseudomonas sp. MYb327</name>
    <dbReference type="NCBI Taxonomy" id="2745230"/>
    <lineage>
        <taxon>Bacteria</taxon>
        <taxon>Pseudomonadati</taxon>
        <taxon>Pseudomonadota</taxon>
        <taxon>Gammaproteobacteria</taxon>
        <taxon>Pseudomonadales</taxon>
        <taxon>Pseudomonadaceae</taxon>
        <taxon>Pseudomonas</taxon>
    </lineage>
</organism>
<accession>A0AAU8E619</accession>
<dbReference type="RefSeq" id="WP_339555561.1">
    <property type="nucleotide sequence ID" value="NZ_CP159258.1"/>
</dbReference>
<evidence type="ECO:0000256" key="1">
    <source>
        <dbReference type="SAM" id="Phobius"/>
    </source>
</evidence>
<name>A0AAU8E619_9PSED</name>
<evidence type="ECO:0000313" key="2">
    <source>
        <dbReference type="EMBL" id="XCG74896.1"/>
    </source>
</evidence>
<dbReference type="AlphaFoldDB" id="A0AAU8E619"/>
<dbReference type="EMBL" id="CP159258">
    <property type="protein sequence ID" value="XCG74896.1"/>
    <property type="molecule type" value="Genomic_DNA"/>
</dbReference>
<protein>
    <submittedName>
        <fullName evidence="2">Uncharacterized protein</fullName>
    </submittedName>
</protein>
<reference evidence="2" key="1">
    <citation type="submission" date="2024-06" db="EMBL/GenBank/DDBJ databases">
        <title>The Caenorhabditis elegans bacterial microbiome influences microsporidia infection through nutrient limitation and inhibiting parasite invasion.</title>
        <authorList>
            <person name="Tamim El Jarkass H."/>
            <person name="Castelblanco S."/>
            <person name="Kaur M."/>
            <person name="Wan Y.C."/>
            <person name="Ellis A.E."/>
            <person name="Sheldon R.D."/>
            <person name="Lien E.C."/>
            <person name="Burton N.O."/>
            <person name="Wright G.D."/>
            <person name="Reinke A.W."/>
        </authorList>
    </citation>
    <scope>NUCLEOTIDE SEQUENCE</scope>
    <source>
        <strain evidence="2">MYb327</strain>
    </source>
</reference>
<proteinExistence type="predicted"/>